<dbReference type="Proteomes" id="UP001313282">
    <property type="component" value="Unassembled WGS sequence"/>
</dbReference>
<accession>A0AAN8MUF4</accession>
<feature type="domain" description="Prolyl 4-hydroxylase alpha subunit Fe(2+) 2OG dioxygenase" evidence="2">
    <location>
        <begin position="178"/>
        <end position="264"/>
    </location>
</feature>
<feature type="compositionally biased region" description="Polar residues" evidence="1">
    <location>
        <begin position="963"/>
        <end position="981"/>
    </location>
</feature>
<organism evidence="3 4">
    <name type="scientific">Orbilia javanica</name>
    <dbReference type="NCBI Taxonomy" id="47235"/>
    <lineage>
        <taxon>Eukaryota</taxon>
        <taxon>Fungi</taxon>
        <taxon>Dikarya</taxon>
        <taxon>Ascomycota</taxon>
        <taxon>Pezizomycotina</taxon>
        <taxon>Orbiliomycetes</taxon>
        <taxon>Orbiliales</taxon>
        <taxon>Orbiliaceae</taxon>
        <taxon>Orbilia</taxon>
    </lineage>
</organism>
<dbReference type="Gene3D" id="2.60.120.620">
    <property type="entry name" value="q2cbj1_9rhob like domain"/>
    <property type="match status" value="1"/>
</dbReference>
<dbReference type="InterPro" id="IPR044862">
    <property type="entry name" value="Pro_4_hyd_alph_FE2OG_OXY"/>
</dbReference>
<dbReference type="EMBL" id="JAVHNR010000006">
    <property type="protein sequence ID" value="KAK6339702.1"/>
    <property type="molecule type" value="Genomic_DNA"/>
</dbReference>
<proteinExistence type="predicted"/>
<comment type="caution">
    <text evidence="3">The sequence shown here is derived from an EMBL/GenBank/DDBJ whole genome shotgun (WGS) entry which is preliminary data.</text>
</comment>
<feature type="region of interest" description="Disordered" evidence="1">
    <location>
        <begin position="1"/>
        <end position="50"/>
    </location>
</feature>
<evidence type="ECO:0000256" key="1">
    <source>
        <dbReference type="SAM" id="MobiDB-lite"/>
    </source>
</evidence>
<protein>
    <recommendedName>
        <fullName evidence="2">Prolyl 4-hydroxylase alpha subunit Fe(2+) 2OG dioxygenase domain-containing protein</fullName>
    </recommendedName>
</protein>
<evidence type="ECO:0000313" key="4">
    <source>
        <dbReference type="Proteomes" id="UP001313282"/>
    </source>
</evidence>
<evidence type="ECO:0000313" key="3">
    <source>
        <dbReference type="EMBL" id="KAK6339702.1"/>
    </source>
</evidence>
<keyword evidence="4" id="KW-1185">Reference proteome</keyword>
<sequence length="1030" mass="115482">MDTAETLTSIDMMAEDEEGTETATPEHDDDMLSGSSGDDDESTSTKDKLHKSPSIELRLYNQLKDFEQYQGTFAFSSTYSATPNPGLKIKGLEGSFLRLPISAEDAARLSELGSSSPFGKGEKTIVDATVRSSRQLDPSELEFENPKFSDWLQGPVLNEIGAALGIGAEMRPKLDLYKLLVYEKGDHFKPHRDTPKSDGMIGTVVVILPSTFEGGIVTLSHAGEEMSFDFASDCKYSFGVAAWYSDVQHAVQEVTEGYRVALIYNLVVEGHSLSADGVAVKPELLEVLNDLKKRDTPVAYSLENQYSLAQRRLGFKGKDRYIITNLIAAINKVGGISMCCGDIQLKLSEDEDDMDAEEDESQEEGGPPDFFKTRGFHGCVEINLTSIEHIAGSYRHFSDGQIRWTRCLYSLGPPLNTLQSSGQEEEYTGNEGTLIHTWYRTSCILLWPTSEATSIVQQVKEPLLQWESVLKTVTTKSPPLATQEEEDTLTFTKVCALLERCICFPPPEDQLKRAGEIIRSMLQSLPRELIEKIENESIFELSNLVAPWIMPMKGFEPSPNPSQKGLLRIIALKLIFPTDLPFSFDPAAKRILRLRFVVVEPSTLLAILEAYQESPRDEILELLKSAFFGHPSADLLEDLYVMANKSPVERSPVLALLHSIPRYIFHEFIIAGLKERFLDSFIRPDERRESFRPDQGNSVDNVYQSAGYNGPNRDGPNPIWEEPCTPQIINYLQLLDEQAEPHRTQLIGILTESISIPLDKLDSIAQDEMYGRSRYIRLNVQVVEKLLQKPSLAVLPCTAKIRENMVEAVIKYFPCEKPEPPNYYLPSWTSPSCTTGTGCEVCEPINQFLQSSTEHHYQVQMTPEEADHYTSIASELAKYPNHRTTRLYGYSSDLQVRIHSGYPVLVPNFTIIKVAEERYRKKRKDYDAMLRGKKALLKKLNEPFNQFGKTAGEVGDSFAPSAESLSPANDPTSGQDIQTALFSRPHGPSPGHFDPFGGIDFDDEYDVEDYDDDEEESDEDEPLDLAFGLF</sequence>
<feature type="region of interest" description="Disordered" evidence="1">
    <location>
        <begin position="951"/>
        <end position="1030"/>
    </location>
</feature>
<feature type="compositionally biased region" description="Acidic residues" evidence="1">
    <location>
        <begin position="27"/>
        <end position="42"/>
    </location>
</feature>
<reference evidence="3 4" key="1">
    <citation type="submission" date="2019-10" db="EMBL/GenBank/DDBJ databases">
        <authorList>
            <person name="Palmer J.M."/>
        </authorList>
    </citation>
    <scope>NUCLEOTIDE SEQUENCE [LARGE SCALE GENOMIC DNA]</scope>
    <source>
        <strain evidence="3 4">TWF718</strain>
    </source>
</reference>
<gene>
    <name evidence="3" type="ORF">TWF718_009096</name>
</gene>
<evidence type="ECO:0000259" key="2">
    <source>
        <dbReference type="Pfam" id="PF13640"/>
    </source>
</evidence>
<dbReference type="PANTHER" id="PTHR33099">
    <property type="entry name" value="FE2OG DIOXYGENASE DOMAIN-CONTAINING PROTEIN"/>
    <property type="match status" value="1"/>
</dbReference>
<dbReference type="AlphaFoldDB" id="A0AAN8MUF4"/>
<dbReference type="Pfam" id="PF13640">
    <property type="entry name" value="2OG-FeII_Oxy_3"/>
    <property type="match status" value="1"/>
</dbReference>
<dbReference type="PANTHER" id="PTHR33099:SF7">
    <property type="entry name" value="MYND-TYPE DOMAIN-CONTAINING PROTEIN"/>
    <property type="match status" value="1"/>
</dbReference>
<name>A0AAN8MUF4_9PEZI</name>
<feature type="compositionally biased region" description="Acidic residues" evidence="1">
    <location>
        <begin position="1000"/>
        <end position="1023"/>
    </location>
</feature>